<feature type="compositionally biased region" description="Low complexity" evidence="7">
    <location>
        <begin position="302"/>
        <end position="332"/>
    </location>
</feature>
<evidence type="ECO:0000256" key="6">
    <source>
        <dbReference type="SAM" id="Coils"/>
    </source>
</evidence>
<reference evidence="9 10" key="1">
    <citation type="journal article" date="2019" name="Fungal Biol. Biotechnol.">
        <title>Draft genome sequence of fastidious pathogen Ceratobasidium theobromae, which causes vascular-streak dieback in Theobroma cacao.</title>
        <authorList>
            <person name="Ali S.S."/>
            <person name="Asman A."/>
            <person name="Shao J."/>
            <person name="Firmansyah A.P."/>
            <person name="Susilo A.W."/>
            <person name="Rosmana A."/>
            <person name="McMahon P."/>
            <person name="Junaid M."/>
            <person name="Guest D."/>
            <person name="Kheng T.Y."/>
            <person name="Meinhardt L.W."/>
            <person name="Bailey B.A."/>
        </authorList>
    </citation>
    <scope>NUCLEOTIDE SEQUENCE [LARGE SCALE GENOMIC DNA]</scope>
    <source>
        <strain evidence="9 10">CT2</strain>
    </source>
</reference>
<feature type="compositionally biased region" description="Pro residues" evidence="7">
    <location>
        <begin position="385"/>
        <end position="394"/>
    </location>
</feature>
<dbReference type="InterPro" id="IPR019528">
    <property type="entry name" value="PACT_domain"/>
</dbReference>
<protein>
    <submittedName>
        <fullName evidence="9">Early endosome antigen 1</fullName>
    </submittedName>
</protein>
<feature type="coiled-coil region" evidence="6">
    <location>
        <begin position="1365"/>
        <end position="1441"/>
    </location>
</feature>
<keyword evidence="3" id="KW-0597">Phosphoprotein</keyword>
<dbReference type="EMBL" id="SSOP01000014">
    <property type="protein sequence ID" value="KAB5594921.1"/>
    <property type="molecule type" value="Genomic_DNA"/>
</dbReference>
<dbReference type="PANTHER" id="PTHR32258">
    <property type="entry name" value="PROTEIN NETWORKED 4A"/>
    <property type="match status" value="1"/>
</dbReference>
<feature type="compositionally biased region" description="Basic and acidic residues" evidence="7">
    <location>
        <begin position="269"/>
        <end position="296"/>
    </location>
</feature>
<feature type="compositionally biased region" description="Low complexity" evidence="7">
    <location>
        <begin position="340"/>
        <end position="363"/>
    </location>
</feature>
<evidence type="ECO:0000256" key="4">
    <source>
        <dbReference type="ARBA" id="ARBA00023054"/>
    </source>
</evidence>
<feature type="region of interest" description="Disordered" evidence="7">
    <location>
        <begin position="18"/>
        <end position="370"/>
    </location>
</feature>
<dbReference type="Pfam" id="PF10495">
    <property type="entry name" value="PACT_coil_coil"/>
    <property type="match status" value="1"/>
</dbReference>
<dbReference type="GO" id="GO:0005737">
    <property type="term" value="C:cytoplasm"/>
    <property type="evidence" value="ECO:0007669"/>
    <property type="project" value="UniProtKB-ARBA"/>
</dbReference>
<comment type="caution">
    <text evidence="9">The sequence shown here is derived from an EMBL/GenBank/DDBJ whole genome shotgun (WGS) entry which is preliminary data.</text>
</comment>
<dbReference type="PANTHER" id="PTHR32258:SF28">
    <property type="entry name" value="PROTEIN NETWORKED 3A-RELATED"/>
    <property type="match status" value="1"/>
</dbReference>
<dbReference type="OrthoDB" id="2020852at2759"/>
<feature type="compositionally biased region" description="Low complexity" evidence="7">
    <location>
        <begin position="249"/>
        <end position="265"/>
    </location>
</feature>
<evidence type="ECO:0000313" key="9">
    <source>
        <dbReference type="EMBL" id="KAB5594921.1"/>
    </source>
</evidence>
<keyword evidence="2" id="KW-0963">Cytoplasm</keyword>
<dbReference type="InterPro" id="IPR051861">
    <property type="entry name" value="NET_actin-binding_domain"/>
</dbReference>
<comment type="subcellular location">
    <subcellularLocation>
        <location evidence="1">Cytoplasm</location>
        <location evidence="1">Cytoskeleton</location>
        <location evidence="1">Microtubule organizing center</location>
    </subcellularLocation>
</comment>
<keyword evidence="10" id="KW-1185">Reference proteome</keyword>
<evidence type="ECO:0000256" key="3">
    <source>
        <dbReference type="ARBA" id="ARBA00022553"/>
    </source>
</evidence>
<evidence type="ECO:0000256" key="7">
    <source>
        <dbReference type="SAM" id="MobiDB-lite"/>
    </source>
</evidence>
<keyword evidence="5" id="KW-0206">Cytoskeleton</keyword>
<accession>A0A5N5QTL9</accession>
<evidence type="ECO:0000259" key="8">
    <source>
        <dbReference type="Pfam" id="PF10495"/>
    </source>
</evidence>
<feature type="coiled-coil region" evidence="6">
    <location>
        <begin position="991"/>
        <end position="1060"/>
    </location>
</feature>
<feature type="domain" description="Pericentrin/AKAP-450 centrosomal targeting" evidence="8">
    <location>
        <begin position="1478"/>
        <end position="1553"/>
    </location>
</feature>
<feature type="region of interest" description="Disordered" evidence="7">
    <location>
        <begin position="384"/>
        <end position="418"/>
    </location>
</feature>
<organism evidence="9 10">
    <name type="scientific">Ceratobasidium theobromae</name>
    <dbReference type="NCBI Taxonomy" id="1582974"/>
    <lineage>
        <taxon>Eukaryota</taxon>
        <taxon>Fungi</taxon>
        <taxon>Dikarya</taxon>
        <taxon>Basidiomycota</taxon>
        <taxon>Agaricomycotina</taxon>
        <taxon>Agaricomycetes</taxon>
        <taxon>Cantharellales</taxon>
        <taxon>Ceratobasidiaceae</taxon>
        <taxon>Ceratobasidium</taxon>
    </lineage>
</organism>
<feature type="coiled-coil region" evidence="6">
    <location>
        <begin position="577"/>
        <end position="934"/>
    </location>
</feature>
<evidence type="ECO:0000313" key="10">
    <source>
        <dbReference type="Proteomes" id="UP000383932"/>
    </source>
</evidence>
<evidence type="ECO:0000256" key="1">
    <source>
        <dbReference type="ARBA" id="ARBA00004267"/>
    </source>
</evidence>
<evidence type="ECO:0000256" key="5">
    <source>
        <dbReference type="ARBA" id="ARBA00023212"/>
    </source>
</evidence>
<name>A0A5N5QTL9_9AGAM</name>
<dbReference type="GO" id="GO:0005815">
    <property type="term" value="C:microtubule organizing center"/>
    <property type="evidence" value="ECO:0007669"/>
    <property type="project" value="UniProtKB-SubCell"/>
</dbReference>
<gene>
    <name evidence="9" type="ORF">CTheo_1554</name>
</gene>
<keyword evidence="4 6" id="KW-0175">Coiled coil</keyword>
<evidence type="ECO:0000256" key="2">
    <source>
        <dbReference type="ARBA" id="ARBA00022490"/>
    </source>
</evidence>
<sequence length="1581" mass="177712">MAIRLETPSRIWARIEQAQDEELPSLPSMPAFEDSAFPDESEGISIQHSAYYPTPNKAKPPSTYTPTPRPAKIRALSSPLSAGEATARAPIYPDKSPLASSLGRSRETGSETLAEEYLPPANRYDEDLSTSITDGLEFGSRSASPDEFGLNHSRSSAPPRSIKDIYNNSPTSVRDADHSRRSANLSAHIKPSPRARIPVQAPSPIPTLTHSPRSVTSASSQHTPTIQRLPLSPSHREISYASISDRSRNSLPPSRPASRSASRMAQDVDSQRDISYDSLPKDDAQPSRDYSREKSVSRHSHSASVSAHSLSQSRLNTRPSPRASPSAATPASESEITYDSVSVPSVSRSRTSPGAKASSNTPASSPPSAPAIARRVPVESFAPAPLHPRYPIPQTPGAGLDAGLSEPPRQPPGSTANKLSRSFMMQMINSASRPTMRPKPTPFARGKFQTPAARRFSEVLAIDGPGSSSFVSTASSHDLAIHRRANASFDAISHARGGGGEFDQRKLRIYLQSLNKHLTDENMAYKDDIVVLKKACLELIDRLSARGVRVDRSTLFTDRPTIDLEEGLDGEERDQQIEVVEDFKDELVEALKDLEAARAETNAVRAELEVAQADATAAREEVVQVTDQCNAQMADLEQDVQKVIEKLEDRLHEREAEAAQLRERLINRSRDVHQEHADELALEREHASKLEAEISQLTGDVAVLSGENRTLKTELRELKATLRTEQLGTTEAVDRIKMLEAEVAGWERKAQDMERDLEELDAIAHEKDEVARERDAALEEKERFLRERDDALNERDKLLEDKEELIRQRDAVRDEASELERALEDAEARMVDDAQQLKSFQGKVASLERERTELLADRSARSRSHAEDQIPLREHESLVSDLEKQLDDAHREIGRLTAKGPAGEALAKSKDLRIEQLEKEREVLLERIQTMRASGLGSETPGKAASSISLGQGTPLGRLAMMNLRTPKTPGAPLKDPSWLNQTTMHALGDAEALRARLLEVDARLVEANESIDQKLDKLEVAGGETIALTKNLYVAKEKITSLERELARLGRREERLVKRLQRCRCAKCHMRFDASAIAQWAETTSPSLLDDLPTEPPTPETKTTRNLQSALSAANTQLESLRAEWHKLGQENAALRDAGRQEAQLARQAEVEMKRALDEERKRAIEAAKNIKDEKERERALADMELARAKTAIAELEEDLRVERAKLRSLAAEHSRAARDKTDVLAKLERTNQDMEVVKAQLERFKNNNKELEKELRNNAIAETKARHLEARLLENNIHIENLRSEREVLIRDHEQLQKRFTEINERAEVLRQRNVEGQAEHEKRQHRLDMQVTEIESLRMLLAEREAGMKDMQNAVQAARGAQSDAERIVRSLQSELKRVKSEAERLGTDIEHLKLERVEENSNEERQKRAREQAQIQMKALNDQVLSAKDVVRQLQDRLKDHGNALSPAEVEKLKMMHNKECKGLVQQIGYLRAKFYRESEMREHMAWQKVYLMKVLGVYAAKSEPNIERALARQGFPHEKPPTKPKKTLRSIAYLVWWTVRAKRLAKDWREMRKSRPAMRAALEDVRRRRPESRSRT</sequence>
<proteinExistence type="predicted"/>
<dbReference type="Proteomes" id="UP000383932">
    <property type="component" value="Unassembled WGS sequence"/>
</dbReference>
<feature type="compositionally biased region" description="Polar residues" evidence="7">
    <location>
        <begin position="206"/>
        <end position="226"/>
    </location>
</feature>
<feature type="coiled-coil region" evidence="6">
    <location>
        <begin position="1155"/>
        <end position="1315"/>
    </location>
</feature>